<reference evidence="1 2" key="1">
    <citation type="submission" date="2017-10" db="EMBL/GenBank/DDBJ databases">
        <title>Sequencing the genomes of 1000 actinobacteria strains.</title>
        <authorList>
            <person name="Klenk H.-P."/>
        </authorList>
    </citation>
    <scope>NUCLEOTIDE SEQUENCE [LARGE SCALE GENOMIC DNA]</scope>
    <source>
        <strain evidence="1 2">DSM 21838</strain>
    </source>
</reference>
<dbReference type="InterPro" id="IPR042099">
    <property type="entry name" value="ANL_N_sf"/>
</dbReference>
<dbReference type="NCBIfam" id="TIGR03089">
    <property type="entry name" value="TIGR03089 family protein"/>
    <property type="match status" value="1"/>
</dbReference>
<dbReference type="Proteomes" id="UP000222106">
    <property type="component" value="Unassembled WGS sequence"/>
</dbReference>
<dbReference type="Gene3D" id="3.40.50.12780">
    <property type="entry name" value="N-terminal domain of ligase-like"/>
    <property type="match status" value="1"/>
</dbReference>
<dbReference type="SUPFAM" id="SSF56801">
    <property type="entry name" value="Acetyl-CoA synthetase-like"/>
    <property type="match status" value="1"/>
</dbReference>
<keyword evidence="2" id="KW-1185">Reference proteome</keyword>
<proteinExistence type="predicted"/>
<accession>A0A2A9EIF4</accession>
<gene>
    <name evidence="1" type="ORF">ATJ97_1154</name>
</gene>
<organism evidence="1 2">
    <name type="scientific">Georgenia soli</name>
    <dbReference type="NCBI Taxonomy" id="638953"/>
    <lineage>
        <taxon>Bacteria</taxon>
        <taxon>Bacillati</taxon>
        <taxon>Actinomycetota</taxon>
        <taxon>Actinomycetes</taxon>
        <taxon>Micrococcales</taxon>
        <taxon>Bogoriellaceae</taxon>
        <taxon>Georgenia</taxon>
    </lineage>
</organism>
<dbReference type="EMBL" id="PDJI01000004">
    <property type="protein sequence ID" value="PFG38668.1"/>
    <property type="molecule type" value="Genomic_DNA"/>
</dbReference>
<name>A0A2A9EIF4_9MICO</name>
<dbReference type="InterPro" id="IPR017523">
    <property type="entry name" value="Rv3268"/>
</dbReference>
<evidence type="ECO:0000313" key="2">
    <source>
        <dbReference type="Proteomes" id="UP000222106"/>
    </source>
</evidence>
<evidence type="ECO:0000313" key="1">
    <source>
        <dbReference type="EMBL" id="PFG38668.1"/>
    </source>
</evidence>
<dbReference type="OrthoDB" id="3396763at2"/>
<dbReference type="AlphaFoldDB" id="A0A2A9EIF4"/>
<protein>
    <submittedName>
        <fullName evidence="1">Uncharacterized protein (TIGR03089 family)</fullName>
    </submittedName>
</protein>
<dbReference type="RefSeq" id="WP_098482896.1">
    <property type="nucleotide sequence ID" value="NZ_PDJI01000004.1"/>
</dbReference>
<comment type="caution">
    <text evidence="1">The sequence shown here is derived from an EMBL/GenBank/DDBJ whole genome shotgun (WGS) entry which is preliminary data.</text>
</comment>
<sequence length="255" mass="27213">MTHPDTLPGRLLDAFGHDGASPRLTWYGSDGERTELSGRVLANWVTKAANLLVEEADAEPGTTVVLDLPVHWRTLVWALASWTTGARVVLPEEEVEDVDVVVTTDPENAPGADDADLVLAVALPALAMSWDGPELPGEVVDAAAELMSYGDQLGYVSEPEDDDVALVGAGLEATFGELADWARGTLELGRPNHGEAEEDDPKPVRALVSPRDLAGLLEQALAVWRAGGSLVLAEPGTDAQTLERIAAEERVDLRW</sequence>